<dbReference type="InterPro" id="IPR052917">
    <property type="entry name" value="Stress-Dev_Protein"/>
</dbReference>
<dbReference type="PANTHER" id="PTHR34818:SF1">
    <property type="entry name" value="PROTEIN BLI-3"/>
    <property type="match status" value="1"/>
</dbReference>
<dbReference type="SUPFAM" id="SSF50475">
    <property type="entry name" value="FMN-binding split barrel"/>
    <property type="match status" value="1"/>
</dbReference>
<feature type="domain" description="Pyridoxamine 5'-phosphate oxidase N-terminal" evidence="1">
    <location>
        <begin position="6"/>
        <end position="125"/>
    </location>
</feature>
<dbReference type="Gene3D" id="2.30.110.10">
    <property type="entry name" value="Electron Transport, Fmn-binding Protein, Chain A"/>
    <property type="match status" value="1"/>
</dbReference>
<dbReference type="InterPro" id="IPR012349">
    <property type="entry name" value="Split_barrel_FMN-bd"/>
</dbReference>
<comment type="caution">
    <text evidence="2">The sequence shown here is derived from an EMBL/GenBank/DDBJ whole genome shotgun (WGS) entry which is preliminary data.</text>
</comment>
<dbReference type="InterPro" id="IPR011576">
    <property type="entry name" value="Pyridox_Oxase_N"/>
</dbReference>
<dbReference type="Pfam" id="PF01243">
    <property type="entry name" value="PNPOx_N"/>
    <property type="match status" value="1"/>
</dbReference>
<protein>
    <submittedName>
        <fullName evidence="2">Pyridoxamine 5'-phosphate oxidase family protein</fullName>
    </submittedName>
</protein>
<dbReference type="AlphaFoldDB" id="A0A9X1XAC6"/>
<keyword evidence="3" id="KW-1185">Reference proteome</keyword>
<evidence type="ECO:0000259" key="1">
    <source>
        <dbReference type="Pfam" id="PF01243"/>
    </source>
</evidence>
<dbReference type="PANTHER" id="PTHR34818">
    <property type="entry name" value="PROTEIN BLI-3"/>
    <property type="match status" value="1"/>
</dbReference>
<dbReference type="RefSeq" id="WP_248251515.1">
    <property type="nucleotide sequence ID" value="NZ_JAIWJX010000002.1"/>
</dbReference>
<organism evidence="2 3">
    <name type="scientific">Fictibacillus marinisediminis</name>
    <dbReference type="NCBI Taxonomy" id="2878389"/>
    <lineage>
        <taxon>Bacteria</taxon>
        <taxon>Bacillati</taxon>
        <taxon>Bacillota</taxon>
        <taxon>Bacilli</taxon>
        <taxon>Bacillales</taxon>
        <taxon>Fictibacillaceae</taxon>
        <taxon>Fictibacillus</taxon>
    </lineage>
</organism>
<name>A0A9X1XAC6_9BACL</name>
<dbReference type="Proteomes" id="UP001139011">
    <property type="component" value="Unassembled WGS sequence"/>
</dbReference>
<gene>
    <name evidence="2" type="ORF">LCY76_03710</name>
</gene>
<evidence type="ECO:0000313" key="2">
    <source>
        <dbReference type="EMBL" id="MCK6255728.1"/>
    </source>
</evidence>
<proteinExistence type="predicted"/>
<sequence>MNQEEFKQKIKDIVDSNPIGTLSTISGNKPHSRYMSFQREDITLFTATSKQTHKVEEIQENPNVHVLLGYEDWNDPYIELQGTVTVRDDKELKEDFWHDMMKNWFSGPEDPNYIILEIKPSVYRLMNTKEREPVEMEL</sequence>
<dbReference type="EMBL" id="JAIWJX010000002">
    <property type="protein sequence ID" value="MCK6255728.1"/>
    <property type="molecule type" value="Genomic_DNA"/>
</dbReference>
<accession>A0A9X1XAC6</accession>
<evidence type="ECO:0000313" key="3">
    <source>
        <dbReference type="Proteomes" id="UP001139011"/>
    </source>
</evidence>
<reference evidence="2" key="1">
    <citation type="submission" date="2021-09" db="EMBL/GenBank/DDBJ databases">
        <title>Genome analysis of Fictibacillus sp. KIGAM418 isolated from marine sediment.</title>
        <authorList>
            <person name="Seo M.-J."/>
            <person name="Cho E.-S."/>
            <person name="Hwang C.Y."/>
        </authorList>
    </citation>
    <scope>NUCLEOTIDE SEQUENCE</scope>
    <source>
        <strain evidence="2">KIGAM418</strain>
    </source>
</reference>